<sequence length="117" mass="12846">MAVLRLRGRFVDLERPSLSFYGPVSIKWDCETGDYTLVDAGEWFQGSETSIRSKRCEEYVGGATLYSGRVLIVREAAHAPFAPISVRKDAAAGITAGQTVTQSTQAVAIDFNERTWA</sequence>
<keyword evidence="2" id="KW-1185">Reference proteome</keyword>
<organism evidence="1 2">
    <name type="scientific">Phlebia brevispora</name>
    <dbReference type="NCBI Taxonomy" id="194682"/>
    <lineage>
        <taxon>Eukaryota</taxon>
        <taxon>Fungi</taxon>
        <taxon>Dikarya</taxon>
        <taxon>Basidiomycota</taxon>
        <taxon>Agaricomycotina</taxon>
        <taxon>Agaricomycetes</taxon>
        <taxon>Polyporales</taxon>
        <taxon>Meruliaceae</taxon>
        <taxon>Phlebia</taxon>
    </lineage>
</organism>
<proteinExistence type="predicted"/>
<comment type="caution">
    <text evidence="1">The sequence shown here is derived from an EMBL/GenBank/DDBJ whole genome shotgun (WGS) entry which is preliminary data.</text>
</comment>
<dbReference type="EMBL" id="JANHOG010000046">
    <property type="protein sequence ID" value="KAJ3559095.1"/>
    <property type="molecule type" value="Genomic_DNA"/>
</dbReference>
<gene>
    <name evidence="1" type="ORF">NM688_g547</name>
</gene>
<evidence type="ECO:0000313" key="1">
    <source>
        <dbReference type="EMBL" id="KAJ3559095.1"/>
    </source>
</evidence>
<reference evidence="1" key="1">
    <citation type="submission" date="2022-07" db="EMBL/GenBank/DDBJ databases">
        <title>Genome Sequence of Phlebia brevispora.</title>
        <authorList>
            <person name="Buettner E."/>
        </authorList>
    </citation>
    <scope>NUCLEOTIDE SEQUENCE</scope>
    <source>
        <strain evidence="1">MPL23</strain>
    </source>
</reference>
<protein>
    <submittedName>
        <fullName evidence="1">Uncharacterized protein</fullName>
    </submittedName>
</protein>
<dbReference type="Proteomes" id="UP001148662">
    <property type="component" value="Unassembled WGS sequence"/>
</dbReference>
<accession>A0ACC1TEU2</accession>
<evidence type="ECO:0000313" key="2">
    <source>
        <dbReference type="Proteomes" id="UP001148662"/>
    </source>
</evidence>
<name>A0ACC1TEU2_9APHY</name>